<reference evidence="1" key="2">
    <citation type="journal article" date="2021" name="PeerJ">
        <title>Extensive microbial diversity within the chicken gut microbiome revealed by metagenomics and culture.</title>
        <authorList>
            <person name="Gilroy R."/>
            <person name="Ravi A."/>
            <person name="Getino M."/>
            <person name="Pursley I."/>
            <person name="Horton D.L."/>
            <person name="Alikhan N.F."/>
            <person name="Baker D."/>
            <person name="Gharbi K."/>
            <person name="Hall N."/>
            <person name="Watson M."/>
            <person name="Adriaenssens E.M."/>
            <person name="Foster-Nyarko E."/>
            <person name="Jarju S."/>
            <person name="Secka A."/>
            <person name="Antonio M."/>
            <person name="Oren A."/>
            <person name="Chaudhuri R.R."/>
            <person name="La Ragione R."/>
            <person name="Hildebrand F."/>
            <person name="Pallen M.J."/>
        </authorList>
    </citation>
    <scope>NUCLEOTIDE SEQUENCE</scope>
    <source>
        <strain evidence="1">CHK154-7741</strain>
    </source>
</reference>
<organism evidence="1 2">
    <name type="scientific">Candidatus Limenecus avicola</name>
    <dbReference type="NCBI Taxonomy" id="2840847"/>
    <lineage>
        <taxon>Bacteria</taxon>
        <taxon>Bacillati</taxon>
        <taxon>Bacillota</taxon>
        <taxon>Clostridia</taxon>
        <taxon>Eubacteriales</taxon>
        <taxon>Clostridiaceae</taxon>
        <taxon>Clostridiaceae incertae sedis</taxon>
        <taxon>Candidatus Limenecus</taxon>
    </lineage>
</organism>
<protein>
    <submittedName>
        <fullName evidence="1">Uncharacterized protein</fullName>
    </submittedName>
</protein>
<name>A0A9D1N1A2_9CLOT</name>
<evidence type="ECO:0000313" key="1">
    <source>
        <dbReference type="EMBL" id="HIU93272.1"/>
    </source>
</evidence>
<dbReference type="EMBL" id="DVOD01000065">
    <property type="protein sequence ID" value="HIU93272.1"/>
    <property type="molecule type" value="Genomic_DNA"/>
</dbReference>
<gene>
    <name evidence="1" type="ORF">IAD26_09100</name>
</gene>
<dbReference type="AlphaFoldDB" id="A0A9D1N1A2"/>
<comment type="caution">
    <text evidence="1">The sequence shown here is derived from an EMBL/GenBank/DDBJ whole genome shotgun (WGS) entry which is preliminary data.</text>
</comment>
<accession>A0A9D1N1A2</accession>
<dbReference type="Proteomes" id="UP000886748">
    <property type="component" value="Unassembled WGS sequence"/>
</dbReference>
<reference evidence="1" key="1">
    <citation type="submission" date="2020-10" db="EMBL/GenBank/DDBJ databases">
        <authorList>
            <person name="Gilroy R."/>
        </authorList>
    </citation>
    <scope>NUCLEOTIDE SEQUENCE</scope>
    <source>
        <strain evidence="1">CHK154-7741</strain>
    </source>
</reference>
<evidence type="ECO:0000313" key="2">
    <source>
        <dbReference type="Proteomes" id="UP000886748"/>
    </source>
</evidence>
<proteinExistence type="predicted"/>
<sequence>MSVSNISKLRKFAAVNSTFTRLMSSLSPKQPTVDYNKYVKISRNLDKDTFEYVNGIKETLGKYAKRKNIEVTIDPVKKEPSKVSINIFSRENPVMEKIYDFLELIHDEPVKINEKPVIVTINPQDKTEALPPSHRILRAVRNTIKELDSYLNGNLKK</sequence>